<keyword evidence="2" id="KW-1185">Reference proteome</keyword>
<protein>
    <submittedName>
        <fullName evidence="1">Uncharacterized protein</fullName>
    </submittedName>
</protein>
<dbReference type="EMBL" id="CP017448">
    <property type="protein sequence ID" value="AOV18030.1"/>
    <property type="molecule type" value="Genomic_DNA"/>
</dbReference>
<dbReference type="KEGG" id="aaeo:BJI67_14020"/>
<proteinExistence type="predicted"/>
<evidence type="ECO:0000313" key="1">
    <source>
        <dbReference type="EMBL" id="AOV18030.1"/>
    </source>
</evidence>
<reference evidence="1 2" key="1">
    <citation type="submission" date="2016-09" db="EMBL/GenBank/DDBJ databases">
        <title>Acidihalobacter prosperus V6 (DSM14174).</title>
        <authorList>
            <person name="Khaleque H.N."/>
            <person name="Ramsay J.P."/>
            <person name="Murphy R.J.T."/>
            <person name="Kaksonen A.H."/>
            <person name="Boxall N.J."/>
            <person name="Watkin E.L.J."/>
        </authorList>
    </citation>
    <scope>NUCLEOTIDE SEQUENCE [LARGE SCALE GENOMIC DNA]</scope>
    <source>
        <strain evidence="1 2">V6</strain>
    </source>
</reference>
<dbReference type="Proteomes" id="UP000095342">
    <property type="component" value="Chromosome"/>
</dbReference>
<evidence type="ECO:0000313" key="2">
    <source>
        <dbReference type="Proteomes" id="UP000095342"/>
    </source>
</evidence>
<organism evidence="1 2">
    <name type="scientific">Acidihalobacter aeolianus</name>
    <dbReference type="NCBI Taxonomy" id="2792603"/>
    <lineage>
        <taxon>Bacteria</taxon>
        <taxon>Pseudomonadati</taxon>
        <taxon>Pseudomonadota</taxon>
        <taxon>Gammaproteobacteria</taxon>
        <taxon>Chromatiales</taxon>
        <taxon>Ectothiorhodospiraceae</taxon>
        <taxon>Acidihalobacter</taxon>
    </lineage>
</organism>
<gene>
    <name evidence="1" type="ORF">BJI67_14020</name>
</gene>
<dbReference type="RefSeq" id="WP_070073560.1">
    <property type="nucleotide sequence ID" value="NZ_CP017448.1"/>
</dbReference>
<accession>A0A1D8KAM9</accession>
<dbReference type="AlphaFoldDB" id="A0A1D8KAM9"/>
<sequence>MNSSGPESCLQVHDLPLNTLTDLIARYGLSLVLLDDTAPIPGSYWGAPEAGLVGREVLVRGDTPVHSLLHEFAHAVCMDEARRSRLHTDAGGSDIEECAVCYLQILLADELPGVGRQRLMLDMDAWGYSFRLGSTLDWFLRDAADARTWLMDEGLIDQCEQPVPQLREGLPWQRPPDTR</sequence>
<name>A0A1D8KAM9_9GAMM</name>